<dbReference type="Proteomes" id="UP000245910">
    <property type="component" value="Chromosome II"/>
</dbReference>
<proteinExistence type="predicted"/>
<dbReference type="STRING" id="56646.A0A2L2SZR3"/>
<reference evidence="2" key="1">
    <citation type="submission" date="2014-10" db="EMBL/GenBank/DDBJ databases">
        <authorList>
            <person name="King R."/>
        </authorList>
    </citation>
    <scope>NUCLEOTIDE SEQUENCE [LARGE SCALE GENOMIC DNA]</scope>
    <source>
        <strain evidence="2">A3/5</strain>
    </source>
</reference>
<dbReference type="SUPFAM" id="SSF53732">
    <property type="entry name" value="Aconitase iron-sulfur domain"/>
    <property type="match status" value="1"/>
</dbReference>
<name>A0A2L2SZR3_9HYPO</name>
<evidence type="ECO:0000313" key="2">
    <source>
        <dbReference type="Proteomes" id="UP000245910"/>
    </source>
</evidence>
<dbReference type="AlphaFoldDB" id="A0A2L2SZR3"/>
<sequence length="61" mass="6683">MWGFLSTILKIADILTVKGDTGAIVEYHGPGTDAISCTVEESEGRRHPEMVPYHPNVLPEC</sequence>
<dbReference type="InterPro" id="IPR036008">
    <property type="entry name" value="Aconitase_4Fe-4S_dom"/>
</dbReference>
<protein>
    <submittedName>
        <fullName evidence="1">Uncharacterized protein</fullName>
    </submittedName>
</protein>
<keyword evidence="2" id="KW-1185">Reference proteome</keyword>
<organism evidence="1 2">
    <name type="scientific">Fusarium venenatum</name>
    <dbReference type="NCBI Taxonomy" id="56646"/>
    <lineage>
        <taxon>Eukaryota</taxon>
        <taxon>Fungi</taxon>
        <taxon>Dikarya</taxon>
        <taxon>Ascomycota</taxon>
        <taxon>Pezizomycotina</taxon>
        <taxon>Sordariomycetes</taxon>
        <taxon>Hypocreomycetidae</taxon>
        <taxon>Hypocreales</taxon>
        <taxon>Nectriaceae</taxon>
        <taxon>Fusarium</taxon>
    </lineage>
</organism>
<dbReference type="EMBL" id="LN649230">
    <property type="protein sequence ID" value="CEI60513.1"/>
    <property type="molecule type" value="Genomic_DNA"/>
</dbReference>
<evidence type="ECO:0000313" key="1">
    <source>
        <dbReference type="EMBL" id="CEI60513.1"/>
    </source>
</evidence>
<accession>A0A2L2SZR3</accession>